<proteinExistence type="predicted"/>
<feature type="signal peptide" evidence="2">
    <location>
        <begin position="1"/>
        <end position="22"/>
    </location>
</feature>
<name>A0ABQ2R4N6_9ACTN</name>
<evidence type="ECO:0000256" key="1">
    <source>
        <dbReference type="SAM" id="MobiDB-lite"/>
    </source>
</evidence>
<sequence>MPVPVPVPVPAALALALAPVTAGGAWTASVRGAGTVTGTRSARGAAASAGAAGGTAGIAAGDMAPVAGPGRGAVTGSAHGTPVVDPVVPPAGAGRPVAGGQYAPPGAGAVPERVPVWAAAAPPDTVAKAPRVLRAAASSARRGEYRTIPPEELAHG</sequence>
<keyword evidence="4" id="KW-1185">Reference proteome</keyword>
<gene>
    <name evidence="3" type="ORF">GCM10010140_42450</name>
</gene>
<organism evidence="3 4">
    <name type="scientific">Streptosporangium pseudovulgare</name>
    <dbReference type="NCBI Taxonomy" id="35765"/>
    <lineage>
        <taxon>Bacteria</taxon>
        <taxon>Bacillati</taxon>
        <taxon>Actinomycetota</taxon>
        <taxon>Actinomycetes</taxon>
        <taxon>Streptosporangiales</taxon>
        <taxon>Streptosporangiaceae</taxon>
        <taxon>Streptosporangium</taxon>
    </lineage>
</organism>
<reference evidence="4" key="1">
    <citation type="journal article" date="2019" name="Int. J. Syst. Evol. Microbiol.">
        <title>The Global Catalogue of Microorganisms (GCM) 10K type strain sequencing project: providing services to taxonomists for standard genome sequencing and annotation.</title>
        <authorList>
            <consortium name="The Broad Institute Genomics Platform"/>
            <consortium name="The Broad Institute Genome Sequencing Center for Infectious Disease"/>
            <person name="Wu L."/>
            <person name="Ma J."/>
        </authorList>
    </citation>
    <scope>NUCLEOTIDE SEQUENCE [LARGE SCALE GENOMIC DNA]</scope>
    <source>
        <strain evidence="4">JCM 3115</strain>
    </source>
</reference>
<accession>A0ABQ2R4N6</accession>
<protein>
    <submittedName>
        <fullName evidence="3">Uncharacterized protein</fullName>
    </submittedName>
</protein>
<feature type="region of interest" description="Disordered" evidence="1">
    <location>
        <begin position="135"/>
        <end position="156"/>
    </location>
</feature>
<feature type="chain" id="PRO_5045241024" evidence="2">
    <location>
        <begin position="23"/>
        <end position="156"/>
    </location>
</feature>
<evidence type="ECO:0000256" key="2">
    <source>
        <dbReference type="SAM" id="SignalP"/>
    </source>
</evidence>
<keyword evidence="2" id="KW-0732">Signal</keyword>
<evidence type="ECO:0000313" key="3">
    <source>
        <dbReference type="EMBL" id="GGQ07674.1"/>
    </source>
</evidence>
<feature type="compositionally biased region" description="Low complexity" evidence="1">
    <location>
        <begin position="80"/>
        <end position="100"/>
    </location>
</feature>
<evidence type="ECO:0000313" key="4">
    <source>
        <dbReference type="Proteomes" id="UP000611554"/>
    </source>
</evidence>
<dbReference type="Proteomes" id="UP000611554">
    <property type="component" value="Unassembled WGS sequence"/>
</dbReference>
<dbReference type="EMBL" id="BMQJ01000010">
    <property type="protein sequence ID" value="GGQ07674.1"/>
    <property type="molecule type" value="Genomic_DNA"/>
</dbReference>
<feature type="region of interest" description="Disordered" evidence="1">
    <location>
        <begin position="71"/>
        <end position="100"/>
    </location>
</feature>
<comment type="caution">
    <text evidence="3">The sequence shown here is derived from an EMBL/GenBank/DDBJ whole genome shotgun (WGS) entry which is preliminary data.</text>
</comment>